<dbReference type="RefSeq" id="WP_185256199.1">
    <property type="nucleotide sequence ID" value="NZ_AP023368.1"/>
</dbReference>
<dbReference type="InterPro" id="IPR050270">
    <property type="entry name" value="DegV_domain_contain"/>
</dbReference>
<dbReference type="EMBL" id="AP023368">
    <property type="protein sequence ID" value="BCK00537.1"/>
    <property type="molecule type" value="Genomic_DNA"/>
</dbReference>
<dbReference type="Gene3D" id="3.30.1180.10">
    <property type="match status" value="1"/>
</dbReference>
<evidence type="ECO:0000313" key="3">
    <source>
        <dbReference type="EMBL" id="BCK00537.1"/>
    </source>
</evidence>
<dbReference type="AlphaFoldDB" id="A0A7I8DW29"/>
<dbReference type="PANTHER" id="PTHR33434">
    <property type="entry name" value="DEGV DOMAIN-CONTAINING PROTEIN DR_1986-RELATED"/>
    <property type="match status" value="1"/>
</dbReference>
<reference evidence="3 4" key="2">
    <citation type="submission" date="2020-08" db="EMBL/GenBank/DDBJ databases">
        <authorList>
            <person name="Ueki A."/>
            <person name="Tonouchi A."/>
        </authorList>
    </citation>
    <scope>NUCLEOTIDE SEQUENCE [LARGE SCALE GENOMIC DNA]</scope>
    <source>
        <strain evidence="3 4">CTTW</strain>
    </source>
</reference>
<sequence>MRDFCIITDGTADLTQEMIERLGIISIPMGFEVEGKAYIHYPDARELASHEFYEKLKQGSKSVTSLINTDTFLSVFEPIIKEGKDILYIAFSSALSGTYNSSLIAKEDLEEKYPEAKIICFDSKCASVGEGLCVYTAAQLKQEGYTIEELKNWLEKNILNICHWFTVDDLFHLKRGGRVSALSAGIGTALNIKPVLHVDEEGRLIPMEKVRGRKKSIQALFSHMEASVTAPEEQVIFIGHGDAKEDAEYLAELIKAKYPVKDVIINYIGPVVGTHSGPGTIALFFFGTGR</sequence>
<dbReference type="Proteomes" id="UP000515703">
    <property type="component" value="Chromosome"/>
</dbReference>
<evidence type="ECO:0008006" key="5">
    <source>
        <dbReference type="Google" id="ProtNLM"/>
    </source>
</evidence>
<evidence type="ECO:0000256" key="1">
    <source>
        <dbReference type="ARBA" id="ARBA00003238"/>
    </source>
</evidence>
<organism evidence="3 4">
    <name type="scientific">Anaerocolumna chitinilytica</name>
    <dbReference type="NCBI Taxonomy" id="1727145"/>
    <lineage>
        <taxon>Bacteria</taxon>
        <taxon>Bacillati</taxon>
        <taxon>Bacillota</taxon>
        <taxon>Clostridia</taxon>
        <taxon>Lachnospirales</taxon>
        <taxon>Lachnospiraceae</taxon>
        <taxon>Anaerocolumna</taxon>
    </lineage>
</organism>
<dbReference type="NCBIfam" id="TIGR00762">
    <property type="entry name" value="DegV"/>
    <property type="match status" value="1"/>
</dbReference>
<evidence type="ECO:0000256" key="2">
    <source>
        <dbReference type="ARBA" id="ARBA00023121"/>
    </source>
</evidence>
<dbReference type="KEGG" id="acht:bsdcttw_35770"/>
<keyword evidence="2" id="KW-0446">Lipid-binding</keyword>
<dbReference type="Gene3D" id="3.40.50.10440">
    <property type="entry name" value="Dihydroxyacetone kinase, domain 1"/>
    <property type="match status" value="1"/>
</dbReference>
<evidence type="ECO:0000313" key="4">
    <source>
        <dbReference type="Proteomes" id="UP000515703"/>
    </source>
</evidence>
<name>A0A7I8DW29_9FIRM</name>
<dbReference type="PROSITE" id="PS51482">
    <property type="entry name" value="DEGV"/>
    <property type="match status" value="1"/>
</dbReference>
<dbReference type="Gene3D" id="2.20.28.50">
    <property type="entry name" value="degv family protein"/>
    <property type="match status" value="1"/>
</dbReference>
<gene>
    <name evidence="3" type="ORF">bsdcttw_35770</name>
</gene>
<comment type="function">
    <text evidence="1">May bind long-chain fatty acids, such as palmitate, and may play a role in lipid transport or fatty acid metabolism.</text>
</comment>
<reference evidence="3 4" key="1">
    <citation type="submission" date="2020-08" db="EMBL/GenBank/DDBJ databases">
        <title>Draft genome sequencing of an Anaerocolumna strain isolated from anoxic soil subjected to BSD treatment.</title>
        <authorList>
            <person name="Uek A."/>
            <person name="Tonouchi A."/>
        </authorList>
    </citation>
    <scope>NUCLEOTIDE SEQUENCE [LARGE SCALE GENOMIC DNA]</scope>
    <source>
        <strain evidence="3 4">CTTW</strain>
    </source>
</reference>
<protein>
    <recommendedName>
        <fullName evidence="5">DegV family protein</fullName>
    </recommendedName>
</protein>
<dbReference type="PANTHER" id="PTHR33434:SF3">
    <property type="entry name" value="DEGV DOMAIN-CONTAINING PROTEIN YITS"/>
    <property type="match status" value="1"/>
</dbReference>
<keyword evidence="4" id="KW-1185">Reference proteome</keyword>
<dbReference type="GO" id="GO:0008289">
    <property type="term" value="F:lipid binding"/>
    <property type="evidence" value="ECO:0007669"/>
    <property type="project" value="UniProtKB-KW"/>
</dbReference>
<dbReference type="SUPFAM" id="SSF82549">
    <property type="entry name" value="DAK1/DegV-like"/>
    <property type="match status" value="1"/>
</dbReference>
<dbReference type="InterPro" id="IPR003797">
    <property type="entry name" value="DegV"/>
</dbReference>
<accession>A0A7I8DW29</accession>
<dbReference type="Pfam" id="PF02645">
    <property type="entry name" value="DegV"/>
    <property type="match status" value="1"/>
</dbReference>
<dbReference type="InterPro" id="IPR043168">
    <property type="entry name" value="DegV_C"/>
</dbReference>
<proteinExistence type="predicted"/>